<feature type="transmembrane region" description="Helical" evidence="1">
    <location>
        <begin position="55"/>
        <end position="82"/>
    </location>
</feature>
<accession>A0ABT5YVM6</accession>
<feature type="transmembrane region" description="Helical" evidence="1">
    <location>
        <begin position="27"/>
        <end position="49"/>
    </location>
</feature>
<keyword evidence="1" id="KW-0812">Transmembrane</keyword>
<evidence type="ECO:0000313" key="2">
    <source>
        <dbReference type="EMBL" id="MDF2255523.1"/>
    </source>
</evidence>
<feature type="transmembrane region" description="Helical" evidence="1">
    <location>
        <begin position="135"/>
        <end position="156"/>
    </location>
</feature>
<feature type="transmembrane region" description="Helical" evidence="1">
    <location>
        <begin position="346"/>
        <end position="363"/>
    </location>
</feature>
<sequence>MTTAGRSSEPIPGEADRTGIASLARSWLPTALGSSMLAWEIPLVVAIVGRMPGGASAMAALGAGLSVLFVVNSPALALAPVVVTELSNHGSRVLLRRALATGGLGCALLVALALLPGLSAGFPTLLGLPAELRADFRTCLLSFASAPLAVAVRRFLHGRLIDSDTTRPIAVATVARIGATVIAGLGLWQAGVPAGATGGLALSVGAWAESACLALFARRLEPVPAPDVPGGRILPQHARITSSVLLNMSPALVTTIVIARSEQAGDSLVVWPALYGLVSLGTVPLSDLDSVGAAFLKRAGAPCLLMRFTVLLAGVLLAVSLLVVLTPLAHLYIAGFSNVPSGPANLGLRWMAVLVAAPPLWALRGRLRAVAIAGGTSRALPRAAAVHLAAFLMFGLLLPLSSLPGVADAELALVGALTTETLSLWAMIGRTARAPLPV</sequence>
<name>A0ABT5YVM6_9ACTN</name>
<feature type="transmembrane region" description="Helical" evidence="1">
    <location>
        <begin position="194"/>
        <end position="217"/>
    </location>
</feature>
<evidence type="ECO:0000256" key="1">
    <source>
        <dbReference type="SAM" id="Phobius"/>
    </source>
</evidence>
<comment type="caution">
    <text evidence="2">The sequence shown here is derived from an EMBL/GenBank/DDBJ whole genome shotgun (WGS) entry which is preliminary data.</text>
</comment>
<feature type="transmembrane region" description="Helical" evidence="1">
    <location>
        <begin position="94"/>
        <end position="115"/>
    </location>
</feature>
<feature type="transmembrane region" description="Helical" evidence="1">
    <location>
        <begin position="308"/>
        <end position="334"/>
    </location>
</feature>
<protein>
    <recommendedName>
        <fullName evidence="4">Polysaccharide biosynthesis protein</fullName>
    </recommendedName>
</protein>
<keyword evidence="3" id="KW-1185">Reference proteome</keyword>
<evidence type="ECO:0000313" key="3">
    <source>
        <dbReference type="Proteomes" id="UP001220022"/>
    </source>
</evidence>
<keyword evidence="1" id="KW-0472">Membrane</keyword>
<feature type="transmembrane region" description="Helical" evidence="1">
    <location>
        <begin position="168"/>
        <end position="188"/>
    </location>
</feature>
<feature type="transmembrane region" description="Helical" evidence="1">
    <location>
        <begin position="384"/>
        <end position="403"/>
    </location>
</feature>
<keyword evidence="1" id="KW-1133">Transmembrane helix</keyword>
<evidence type="ECO:0008006" key="4">
    <source>
        <dbReference type="Google" id="ProtNLM"/>
    </source>
</evidence>
<organism evidence="2 3">
    <name type="scientific">Streptantibioticus ferralitis</name>
    <dbReference type="NCBI Taxonomy" id="236510"/>
    <lineage>
        <taxon>Bacteria</taxon>
        <taxon>Bacillati</taxon>
        <taxon>Actinomycetota</taxon>
        <taxon>Actinomycetes</taxon>
        <taxon>Kitasatosporales</taxon>
        <taxon>Streptomycetaceae</taxon>
        <taxon>Streptantibioticus</taxon>
    </lineage>
</organism>
<reference evidence="2 3" key="1">
    <citation type="submission" date="2023-03" db="EMBL/GenBank/DDBJ databases">
        <title>Draft genome sequence of type strain Streptomyces ferralitis JCM 14344.</title>
        <authorList>
            <person name="Klaysubun C."/>
            <person name="Duangmal K."/>
        </authorList>
    </citation>
    <scope>NUCLEOTIDE SEQUENCE [LARGE SCALE GENOMIC DNA]</scope>
    <source>
        <strain evidence="2 3">JCM 14344</strain>
    </source>
</reference>
<dbReference type="RefSeq" id="WP_275810074.1">
    <property type="nucleotide sequence ID" value="NZ_BAAANM010000035.1"/>
</dbReference>
<dbReference type="Proteomes" id="UP001220022">
    <property type="component" value="Unassembled WGS sequence"/>
</dbReference>
<dbReference type="EMBL" id="JARHTQ010000003">
    <property type="protein sequence ID" value="MDF2255523.1"/>
    <property type="molecule type" value="Genomic_DNA"/>
</dbReference>
<gene>
    <name evidence="2" type="ORF">P2L57_07230</name>
</gene>
<proteinExistence type="predicted"/>